<dbReference type="PANTHER" id="PTHR43046:SF2">
    <property type="entry name" value="8-OXO-DGTP DIPHOSPHATASE-RELATED"/>
    <property type="match status" value="1"/>
</dbReference>
<protein>
    <submittedName>
        <fullName evidence="3">Uncharacterized protein</fullName>
    </submittedName>
</protein>
<organism evidence="3 4">
    <name type="scientific">Neoasaia chiangmaiensis</name>
    <dbReference type="NCBI Taxonomy" id="320497"/>
    <lineage>
        <taxon>Bacteria</taxon>
        <taxon>Pseudomonadati</taxon>
        <taxon>Pseudomonadota</taxon>
        <taxon>Alphaproteobacteria</taxon>
        <taxon>Acetobacterales</taxon>
        <taxon>Acetobacteraceae</taxon>
        <taxon>Neoasaia</taxon>
    </lineage>
</organism>
<evidence type="ECO:0000313" key="4">
    <source>
        <dbReference type="Proteomes" id="UP000188604"/>
    </source>
</evidence>
<evidence type="ECO:0000313" key="3">
    <source>
        <dbReference type="EMBL" id="AQS88814.1"/>
    </source>
</evidence>
<dbReference type="SUPFAM" id="SSF55811">
    <property type="entry name" value="Nudix"/>
    <property type="match status" value="1"/>
</dbReference>
<evidence type="ECO:0000256" key="1">
    <source>
        <dbReference type="ARBA" id="ARBA00001946"/>
    </source>
</evidence>
<dbReference type="PROSITE" id="PS51462">
    <property type="entry name" value="NUDIX"/>
    <property type="match status" value="1"/>
</dbReference>
<evidence type="ECO:0000256" key="2">
    <source>
        <dbReference type="ARBA" id="ARBA00022801"/>
    </source>
</evidence>
<gene>
    <name evidence="3" type="ORF">A0U93_13750</name>
</gene>
<dbReference type="InterPro" id="IPR015797">
    <property type="entry name" value="NUDIX_hydrolase-like_dom_sf"/>
</dbReference>
<dbReference type="CDD" id="cd04690">
    <property type="entry name" value="NUDIX_Hydrolase"/>
    <property type="match status" value="1"/>
</dbReference>
<proteinExistence type="predicted"/>
<dbReference type="STRING" id="320497.A0U93_13750"/>
<dbReference type="PANTHER" id="PTHR43046">
    <property type="entry name" value="GDP-MANNOSE MANNOSYL HYDROLASE"/>
    <property type="match status" value="1"/>
</dbReference>
<dbReference type="RefSeq" id="WP_077807859.1">
    <property type="nucleotide sequence ID" value="NZ_BJXS01000001.1"/>
</dbReference>
<keyword evidence="4" id="KW-1185">Reference proteome</keyword>
<dbReference type="InterPro" id="IPR000086">
    <property type="entry name" value="NUDIX_hydrolase_dom"/>
</dbReference>
<dbReference type="AlphaFoldDB" id="A0A1U9KSF9"/>
<sequence>MTEYRHIHIAAGVIRDRNGRMLLVRKEGTAAFMQPGGKIDGREDSVQALIRELDEELALTVAPAELTPLGIFEAPAANEPGHVVRATLFGLRIDGTPMPRAEIAEAIWIDPKDPGDIVLAPLTRDYVLPMGLM</sequence>
<dbReference type="Pfam" id="PF00293">
    <property type="entry name" value="NUDIX"/>
    <property type="match status" value="1"/>
</dbReference>
<dbReference type="Proteomes" id="UP000188604">
    <property type="component" value="Chromosome"/>
</dbReference>
<name>A0A1U9KSF9_9PROT</name>
<dbReference type="KEGG" id="nch:A0U93_13750"/>
<dbReference type="GO" id="GO:0016787">
    <property type="term" value="F:hydrolase activity"/>
    <property type="evidence" value="ECO:0007669"/>
    <property type="project" value="UniProtKB-KW"/>
</dbReference>
<accession>A0A1U9KSF9</accession>
<reference evidence="3 4" key="1">
    <citation type="submission" date="2016-03" db="EMBL/GenBank/DDBJ databases">
        <title>Acetic acid bacteria sequencing.</title>
        <authorList>
            <person name="Brandt J."/>
            <person name="Jakob F."/>
            <person name="Vogel R.F."/>
        </authorList>
    </citation>
    <scope>NUCLEOTIDE SEQUENCE [LARGE SCALE GENOMIC DNA]</scope>
    <source>
        <strain evidence="3 4">NBRC 101099</strain>
    </source>
</reference>
<keyword evidence="2" id="KW-0378">Hydrolase</keyword>
<dbReference type="OrthoDB" id="9801098at2"/>
<comment type="cofactor">
    <cofactor evidence="1">
        <name>Mg(2+)</name>
        <dbReference type="ChEBI" id="CHEBI:18420"/>
    </cofactor>
</comment>
<dbReference type="Gene3D" id="3.90.79.10">
    <property type="entry name" value="Nucleoside Triphosphate Pyrophosphohydrolase"/>
    <property type="match status" value="1"/>
</dbReference>
<dbReference type="EMBL" id="CP014691">
    <property type="protein sequence ID" value="AQS88814.1"/>
    <property type="molecule type" value="Genomic_DNA"/>
</dbReference>